<evidence type="ECO:0000313" key="1">
    <source>
        <dbReference type="EMBL" id="SFL95458.1"/>
    </source>
</evidence>
<accession>A0A8G2C4B8</accession>
<proteinExistence type="predicted"/>
<reference evidence="1 2" key="1">
    <citation type="submission" date="2016-10" db="EMBL/GenBank/DDBJ databases">
        <authorList>
            <person name="Varghese N."/>
            <person name="Submissions S."/>
        </authorList>
    </citation>
    <scope>NUCLEOTIDE SEQUENCE [LARGE SCALE GENOMIC DNA]</scope>
    <source>
        <strain evidence="1 2">DSM 1741</strain>
    </source>
</reference>
<dbReference type="Pfam" id="PF05936">
    <property type="entry name" value="T6SS_VasE"/>
    <property type="match status" value="1"/>
</dbReference>
<dbReference type="EMBL" id="FOTO01000010">
    <property type="protein sequence ID" value="SFL95458.1"/>
    <property type="molecule type" value="Genomic_DNA"/>
</dbReference>
<dbReference type="PANTHER" id="PTHR35566:SF1">
    <property type="entry name" value="TYPE VI SECRETION SYSTEM BASEPLATE COMPONENT TSSK1"/>
    <property type="match status" value="1"/>
</dbReference>
<dbReference type="AlphaFoldDB" id="A0A8G2C4B8"/>
<comment type="caution">
    <text evidence="1">The sequence shown here is derived from an EMBL/GenBank/DDBJ whole genome shotgun (WGS) entry which is preliminary data.</text>
</comment>
<dbReference type="NCBIfam" id="TIGR03353">
    <property type="entry name" value="VI_chp_4"/>
    <property type="match status" value="1"/>
</dbReference>
<keyword evidence="2" id="KW-1185">Reference proteome</keyword>
<gene>
    <name evidence="1" type="ORF">SAMN05421830_11016</name>
</gene>
<organism evidence="1 2">
    <name type="scientific">Desulfomicrobium norvegicum (strain DSM 1741 / NCIMB 8310)</name>
    <name type="common">Desulfovibrio baculatus (strain Norway 4)</name>
    <name type="synonym">Desulfovibrio desulfuricans (strain Norway 4)</name>
    <dbReference type="NCBI Taxonomy" id="52561"/>
    <lineage>
        <taxon>Bacteria</taxon>
        <taxon>Pseudomonadati</taxon>
        <taxon>Thermodesulfobacteriota</taxon>
        <taxon>Desulfovibrionia</taxon>
        <taxon>Desulfovibrionales</taxon>
        <taxon>Desulfomicrobiaceae</taxon>
        <taxon>Desulfomicrobium</taxon>
    </lineage>
</organism>
<dbReference type="Proteomes" id="UP000199581">
    <property type="component" value="Unassembled WGS sequence"/>
</dbReference>
<dbReference type="InterPro" id="IPR010263">
    <property type="entry name" value="T6SS_TssK"/>
</dbReference>
<protein>
    <submittedName>
        <fullName evidence="1">Type VI secretion system protein ImpJ</fullName>
    </submittedName>
</protein>
<dbReference type="PANTHER" id="PTHR35566">
    <property type="entry name" value="BLR3599 PROTEIN"/>
    <property type="match status" value="1"/>
</dbReference>
<name>A0A8G2C4B8_DESNO</name>
<sequence length="468" mass="52215">MPVNLPLDVGVTGPLWATDNGRGDFMLSEKIFWFEGMAVAPQHFQQQDRYVNSQIRMRILAHVHHGWGFMDFSIDEQYLALGKVVLNRAKGFLPDGTVFDVGQGQEALALDIPSGITNRRVVLALPLAAEGTSEVRQEGTQGISTPYVAHRVSIRDSVAGSHKEMEIACCRLDLRLMLEEDTEVKGYISMPVLQILECKPDRTVLLDKDFMPTFLHLAASPLLSGYLREIVGLLSHRGDQLALRVSSAGQTGTAEAADFWLLQCINRVEPVFRHLGQTPGLHPEEFYVRLLGLVGELSSFAESRKRPGELMPYDHSAQDAVFSNLMSHARQALSMVLEQHAVELPLQERKYGILVSPIHDRNLLSTATFVLAVRADMDSETIRATMPRQLKISSVERIRDMVRLQLPGIKVRVLPVAPRQIPFHAGKTYFKLEITSEELAQLELSGGFALHVSGTFPGIHLQFWAIKE</sequence>
<evidence type="ECO:0000313" key="2">
    <source>
        <dbReference type="Proteomes" id="UP000199581"/>
    </source>
</evidence>